<name>A0A9X4KKX3_9BACL</name>
<evidence type="ECO:0008006" key="3">
    <source>
        <dbReference type="Google" id="ProtNLM"/>
    </source>
</evidence>
<accession>A0A9X4KKX3</accession>
<organism evidence="1 2">
    <name type="scientific">Cohnella ginsengisoli</name>
    <dbReference type="NCBI Taxonomy" id="425004"/>
    <lineage>
        <taxon>Bacteria</taxon>
        <taxon>Bacillati</taxon>
        <taxon>Bacillota</taxon>
        <taxon>Bacilli</taxon>
        <taxon>Bacillales</taxon>
        <taxon>Paenibacillaceae</taxon>
        <taxon>Cohnella</taxon>
    </lineage>
</organism>
<sequence>MEKKKYYVSMQSRSIFNEQGQAPYELEIEATDFEITNLRQLFNDWEEADQATFFRTVTPGLPYHHDPQNDRYDQLLKECYTLIYEWGTEDTKHHLNSFLQDLQMGHHQEE</sequence>
<dbReference type="AlphaFoldDB" id="A0A9X4KKX3"/>
<protein>
    <recommendedName>
        <fullName evidence="3">Hydrolase</fullName>
    </recommendedName>
</protein>
<dbReference type="EMBL" id="JAPDHZ010000003">
    <property type="protein sequence ID" value="MDG0791565.1"/>
    <property type="molecule type" value="Genomic_DNA"/>
</dbReference>
<keyword evidence="2" id="KW-1185">Reference proteome</keyword>
<reference evidence="1 2" key="1">
    <citation type="submission" date="2022-10" db="EMBL/GenBank/DDBJ databases">
        <title>Comparative genomic analysis of Cohnella hashimotonis sp. nov., isolated from the International Space Station.</title>
        <authorList>
            <person name="Simpson A."/>
            <person name="Venkateswaran K."/>
        </authorList>
    </citation>
    <scope>NUCLEOTIDE SEQUENCE [LARGE SCALE GENOMIC DNA]</scope>
    <source>
        <strain evidence="1 2">DSM 18997</strain>
    </source>
</reference>
<comment type="caution">
    <text evidence="1">The sequence shown here is derived from an EMBL/GenBank/DDBJ whole genome shotgun (WGS) entry which is preliminary data.</text>
</comment>
<gene>
    <name evidence="1" type="ORF">OMP38_12285</name>
</gene>
<evidence type="ECO:0000313" key="2">
    <source>
        <dbReference type="Proteomes" id="UP001153387"/>
    </source>
</evidence>
<dbReference type="Proteomes" id="UP001153387">
    <property type="component" value="Unassembled WGS sequence"/>
</dbReference>
<evidence type="ECO:0000313" key="1">
    <source>
        <dbReference type="EMBL" id="MDG0791565.1"/>
    </source>
</evidence>
<dbReference type="RefSeq" id="WP_277565439.1">
    <property type="nucleotide sequence ID" value="NZ_JAPDHZ010000003.1"/>
</dbReference>
<proteinExistence type="predicted"/>